<dbReference type="Proteomes" id="UP001430306">
    <property type="component" value="Unassembled WGS sequence"/>
</dbReference>
<keyword evidence="2" id="KW-0413">Isomerase</keyword>
<sequence>MPQIQSAVSVPSVAGRTQGLSSSASRREWLKFAVGASAVSLGAARLPALGRPPIPRSGPPRFRIGIAGYSLRPFYRYMKGKQQKHRSVPDGVSFRRDVSDGLTQIDFLDYCVAMGVEAAELTAYFMTPEADGFPSEASMLELRRQAFLRGIEISGTAIGNNFTVGKGERYDQEVADAMRWIDLASTLGAPHIRFFAGTAAQLAKSPARMDEAIEAVQRCADHAAKRGVFLGVENHGRLTADQMLEIMDRIDSPWVGINLDTGNFESDHPYEDLQACVPFAVNVQVKPFTKSPSGERSPADYDRVGKILRDAGYQGYVVLEYEDDDAFDAVPEHLAKLRAGLGVA</sequence>
<dbReference type="PANTHER" id="PTHR12110">
    <property type="entry name" value="HYDROXYPYRUVATE ISOMERASE"/>
    <property type="match status" value="1"/>
</dbReference>
<evidence type="ECO:0000313" key="3">
    <source>
        <dbReference type="Proteomes" id="UP001430306"/>
    </source>
</evidence>
<keyword evidence="3" id="KW-1185">Reference proteome</keyword>
<dbReference type="Gene3D" id="3.20.20.150">
    <property type="entry name" value="Divalent-metal-dependent TIM barrel enzymes"/>
    <property type="match status" value="1"/>
</dbReference>
<proteinExistence type="predicted"/>
<reference evidence="2" key="1">
    <citation type="submission" date="2021-11" db="EMBL/GenBank/DDBJ databases">
        <title>Genome sequence.</title>
        <authorList>
            <person name="Sun Q."/>
        </authorList>
    </citation>
    <scope>NUCLEOTIDE SEQUENCE</scope>
    <source>
        <strain evidence="2">JC740</strain>
    </source>
</reference>
<feature type="domain" description="Xylose isomerase-like TIM barrel" evidence="1">
    <location>
        <begin position="108"/>
        <end position="336"/>
    </location>
</feature>
<organism evidence="2 3">
    <name type="scientific">Rhodopirellula halodulae</name>
    <dbReference type="NCBI Taxonomy" id="2894198"/>
    <lineage>
        <taxon>Bacteria</taxon>
        <taxon>Pseudomonadati</taxon>
        <taxon>Planctomycetota</taxon>
        <taxon>Planctomycetia</taxon>
        <taxon>Pirellulales</taxon>
        <taxon>Pirellulaceae</taxon>
        <taxon>Rhodopirellula</taxon>
    </lineage>
</organism>
<dbReference type="InterPro" id="IPR050312">
    <property type="entry name" value="IolE/XylAMocC-like"/>
</dbReference>
<dbReference type="PANTHER" id="PTHR12110:SF53">
    <property type="entry name" value="BLR5974 PROTEIN"/>
    <property type="match status" value="1"/>
</dbReference>
<dbReference type="SUPFAM" id="SSF51658">
    <property type="entry name" value="Xylose isomerase-like"/>
    <property type="match status" value="1"/>
</dbReference>
<comment type="caution">
    <text evidence="2">The sequence shown here is derived from an EMBL/GenBank/DDBJ whole genome shotgun (WGS) entry which is preliminary data.</text>
</comment>
<dbReference type="EMBL" id="JAJKFW010000003">
    <property type="protein sequence ID" value="MCC9640970.1"/>
    <property type="molecule type" value="Genomic_DNA"/>
</dbReference>
<dbReference type="RefSeq" id="WP_230270767.1">
    <property type="nucleotide sequence ID" value="NZ_JAJKFW010000003.1"/>
</dbReference>
<evidence type="ECO:0000259" key="1">
    <source>
        <dbReference type="Pfam" id="PF01261"/>
    </source>
</evidence>
<dbReference type="Pfam" id="PF01261">
    <property type="entry name" value="AP_endonuc_2"/>
    <property type="match status" value="1"/>
</dbReference>
<protein>
    <submittedName>
        <fullName evidence="2">Sugar phosphate isomerase/epimerase</fullName>
    </submittedName>
</protein>
<gene>
    <name evidence="2" type="ORF">LOC71_01700</name>
</gene>
<accession>A0ABS8NBN3</accession>
<dbReference type="GO" id="GO:0016853">
    <property type="term" value="F:isomerase activity"/>
    <property type="evidence" value="ECO:0007669"/>
    <property type="project" value="UniProtKB-KW"/>
</dbReference>
<dbReference type="InterPro" id="IPR036237">
    <property type="entry name" value="Xyl_isomerase-like_sf"/>
</dbReference>
<dbReference type="InterPro" id="IPR013022">
    <property type="entry name" value="Xyl_isomerase-like_TIM-brl"/>
</dbReference>
<name>A0ABS8NBN3_9BACT</name>
<evidence type="ECO:0000313" key="2">
    <source>
        <dbReference type="EMBL" id="MCC9640970.1"/>
    </source>
</evidence>